<feature type="domain" description="Ferritin/DPS" evidence="3">
    <location>
        <begin position="22"/>
        <end position="161"/>
    </location>
</feature>
<evidence type="ECO:0000259" key="3">
    <source>
        <dbReference type="Pfam" id="PF00210"/>
    </source>
</evidence>
<protein>
    <submittedName>
        <fullName evidence="4">Non-specific DNA-binding protein Dps / Iron-binding ferritin-like antioxidant protein / Ferroxidase</fullName>
        <ecNumber evidence="4">1.16.3.1</ecNumber>
    </submittedName>
</protein>
<proteinExistence type="inferred from homology"/>
<sequence>MADTHPYTVPGLSLDKGQEINAILQDRLNSMNDLHLTLKHAHWNVVGRNFIGVHEMLDPQIDLVRGYADEVAERIAALGGSPIGVPGRSEYVHSDDVYDVDRASTQNHLQALSKVYEAVIIDNRDAISATGKLDPMTEDMLVGQTRELEKFQWFMRAHLEDAAGDIPS</sequence>
<dbReference type="OrthoDB" id="9797687at2"/>
<comment type="similarity">
    <text evidence="1 2">Belongs to the Dps family.</text>
</comment>
<dbReference type="AlphaFoldDB" id="A0A1R4G8Z5"/>
<dbReference type="SUPFAM" id="SSF47240">
    <property type="entry name" value="Ferritin-like"/>
    <property type="match status" value="1"/>
</dbReference>
<dbReference type="GeneID" id="303173524"/>
<dbReference type="EMBL" id="FUHU01000041">
    <property type="protein sequence ID" value="SJM64543.1"/>
    <property type="molecule type" value="Genomic_DNA"/>
</dbReference>
<dbReference type="CDD" id="cd01043">
    <property type="entry name" value="DPS"/>
    <property type="match status" value="1"/>
</dbReference>
<dbReference type="InterPro" id="IPR012347">
    <property type="entry name" value="Ferritin-like"/>
</dbReference>
<dbReference type="Proteomes" id="UP000195787">
    <property type="component" value="Unassembled WGS sequence"/>
</dbReference>
<gene>
    <name evidence="4" type="ORF">CZ674_09900</name>
</gene>
<evidence type="ECO:0000313" key="5">
    <source>
        <dbReference type="Proteomes" id="UP000195787"/>
    </source>
</evidence>
<evidence type="ECO:0000313" key="4">
    <source>
        <dbReference type="EMBL" id="SJM64543.1"/>
    </source>
</evidence>
<dbReference type="PROSITE" id="PS00818">
    <property type="entry name" value="DPS_1"/>
    <property type="match status" value="1"/>
</dbReference>
<dbReference type="PANTHER" id="PTHR42932">
    <property type="entry name" value="GENERAL STRESS PROTEIN 20U"/>
    <property type="match status" value="1"/>
</dbReference>
<organism evidence="4 5">
    <name type="scientific">Agrococcus casei LMG 22410</name>
    <dbReference type="NCBI Taxonomy" id="1255656"/>
    <lineage>
        <taxon>Bacteria</taxon>
        <taxon>Bacillati</taxon>
        <taxon>Actinomycetota</taxon>
        <taxon>Actinomycetes</taxon>
        <taxon>Micrococcales</taxon>
        <taxon>Microbacteriaceae</taxon>
        <taxon>Agrococcus</taxon>
    </lineage>
</organism>
<dbReference type="InterPro" id="IPR023188">
    <property type="entry name" value="DPS_DNA-bd_CS"/>
</dbReference>
<dbReference type="GO" id="GO:0003677">
    <property type="term" value="F:DNA binding"/>
    <property type="evidence" value="ECO:0007669"/>
    <property type="project" value="UniProtKB-KW"/>
</dbReference>
<evidence type="ECO:0000256" key="1">
    <source>
        <dbReference type="ARBA" id="ARBA00009497"/>
    </source>
</evidence>
<dbReference type="PIRSF" id="PIRSF005900">
    <property type="entry name" value="Dps"/>
    <property type="match status" value="1"/>
</dbReference>
<name>A0A1R4G8Z5_9MICO</name>
<keyword evidence="4" id="KW-0560">Oxidoreductase</keyword>
<dbReference type="Gene3D" id="1.20.1260.10">
    <property type="match status" value="1"/>
</dbReference>
<dbReference type="RefSeq" id="WP_086992388.1">
    <property type="nucleotide sequence ID" value="NZ_FUHU01000041.1"/>
</dbReference>
<dbReference type="PRINTS" id="PR01346">
    <property type="entry name" value="HELNAPAPROT"/>
</dbReference>
<dbReference type="Pfam" id="PF00210">
    <property type="entry name" value="Ferritin"/>
    <property type="match status" value="1"/>
</dbReference>
<accession>A0A1R4G8Z5</accession>
<evidence type="ECO:0000256" key="2">
    <source>
        <dbReference type="RuleBase" id="RU003875"/>
    </source>
</evidence>
<keyword evidence="4" id="KW-0238">DNA-binding</keyword>
<dbReference type="InterPro" id="IPR002177">
    <property type="entry name" value="DPS_DNA-bd"/>
</dbReference>
<keyword evidence="5" id="KW-1185">Reference proteome</keyword>
<dbReference type="EC" id="1.16.3.1" evidence="4"/>
<dbReference type="GO" id="GO:0008199">
    <property type="term" value="F:ferric iron binding"/>
    <property type="evidence" value="ECO:0007669"/>
    <property type="project" value="InterPro"/>
</dbReference>
<reference evidence="4 5" key="1">
    <citation type="submission" date="2017-02" db="EMBL/GenBank/DDBJ databases">
        <authorList>
            <person name="Peterson S.W."/>
        </authorList>
    </citation>
    <scope>NUCLEOTIDE SEQUENCE [LARGE SCALE GENOMIC DNA]</scope>
    <source>
        <strain evidence="4 5">LMG 22410</strain>
    </source>
</reference>
<dbReference type="PANTHER" id="PTHR42932:SF3">
    <property type="entry name" value="DNA PROTECTION DURING STARVATION PROTEIN"/>
    <property type="match status" value="1"/>
</dbReference>
<dbReference type="InterPro" id="IPR009078">
    <property type="entry name" value="Ferritin-like_SF"/>
</dbReference>
<dbReference type="GO" id="GO:0004322">
    <property type="term" value="F:ferroxidase activity"/>
    <property type="evidence" value="ECO:0007669"/>
    <property type="project" value="UniProtKB-EC"/>
</dbReference>
<dbReference type="InterPro" id="IPR008331">
    <property type="entry name" value="Ferritin_DPS_dom"/>
</dbReference>